<evidence type="ECO:0000313" key="2">
    <source>
        <dbReference type="EMBL" id="ECE6362662.1"/>
    </source>
</evidence>
<organism evidence="1">
    <name type="scientific">Salmonella enterica subsp. salamae</name>
    <dbReference type="NCBI Taxonomy" id="59202"/>
    <lineage>
        <taxon>Bacteria</taxon>
        <taxon>Pseudomonadati</taxon>
        <taxon>Pseudomonadota</taxon>
        <taxon>Gammaproteobacteria</taxon>
        <taxon>Enterobacterales</taxon>
        <taxon>Enterobacteriaceae</taxon>
        <taxon>Salmonella</taxon>
    </lineage>
</organism>
<dbReference type="EMBL" id="AAIAJV010000043">
    <property type="protein sequence ID" value="ECC1608898.1"/>
    <property type="molecule type" value="Genomic_DNA"/>
</dbReference>
<dbReference type="Proteomes" id="UP000839852">
    <property type="component" value="Unassembled WGS sequence"/>
</dbReference>
<sequence length="179" mass="20386">MADNIQHNPNSESIQHKLNKMRPARVKITYDVETGSSVEEKELPLVVGILADLSGQPVSPQEKLRERRFIEIDRDNFDDVLASISPRLEMQVANHLANDDSKFNVELNFKTFEDFTPLNIINQVKPLQRLFLARQRLRDLLTKLDGNDDLDMLLQQVVNDNAELQTLRPAADKTLVGNA</sequence>
<dbReference type="Pfam" id="PF05591">
    <property type="entry name" value="T6SS_VipA"/>
    <property type="match status" value="1"/>
</dbReference>
<dbReference type="PANTHER" id="PTHR35850">
    <property type="entry name" value="CYTOPLASMIC PROTEIN-RELATED"/>
    <property type="match status" value="1"/>
</dbReference>
<dbReference type="EMBL" id="AAIIOQ010000046">
    <property type="protein sequence ID" value="ECE6362662.1"/>
    <property type="molecule type" value="Genomic_DNA"/>
</dbReference>
<dbReference type="InterPro" id="IPR008312">
    <property type="entry name" value="T6SS_TssB1"/>
</dbReference>
<dbReference type="AlphaFoldDB" id="A0A5Y1WLL5"/>
<accession>A0A5Y1WLL5</accession>
<name>A0A5Y1WLL5_SALER</name>
<dbReference type="PANTHER" id="PTHR35850:SF1">
    <property type="entry name" value="TYPE VI SECRETION SYSTEM SHEATH PROTEIN TSSB1"/>
    <property type="match status" value="1"/>
</dbReference>
<comment type="caution">
    <text evidence="1">The sequence shown here is derived from an EMBL/GenBank/DDBJ whole genome shotgun (WGS) entry which is preliminary data.</text>
</comment>
<reference evidence="1" key="1">
    <citation type="submission" date="2019-07" db="EMBL/GenBank/DDBJ databases">
        <authorList>
            <person name="Ashton P.M."/>
            <person name="Dallman T."/>
            <person name="Nair S."/>
            <person name="De Pinna E."/>
            <person name="Peters T."/>
            <person name="Grant K."/>
        </authorList>
    </citation>
    <scope>NUCLEOTIDE SEQUENCE</scope>
    <source>
        <strain evidence="2">319688</strain>
        <strain evidence="1">646013</strain>
    </source>
</reference>
<evidence type="ECO:0000313" key="1">
    <source>
        <dbReference type="EMBL" id="ECC1608898.1"/>
    </source>
</evidence>
<protein>
    <submittedName>
        <fullName evidence="1">Type VI secretion system contractile sheath small subunit</fullName>
    </submittedName>
</protein>
<dbReference type="NCBIfam" id="TIGR03358">
    <property type="entry name" value="VI_chp_5"/>
    <property type="match status" value="1"/>
</dbReference>
<dbReference type="PIRSF" id="PIRSF028301">
    <property type="entry name" value="UCP028301"/>
    <property type="match status" value="1"/>
</dbReference>
<proteinExistence type="predicted"/>
<gene>
    <name evidence="1" type="primary">tssB</name>
    <name evidence="2" type="ORF">DPA05_24030</name>
    <name evidence="1" type="ORF">FNI14_23590</name>
</gene>